<comment type="caution">
    <text evidence="2">The sequence shown here is derived from an EMBL/GenBank/DDBJ whole genome shotgun (WGS) entry which is preliminary data.</text>
</comment>
<sequence>MNKIYHLISILFLSASMYAQTPSTQDTVSFKPTGTVIAKGFLDYSIGLGNAEHVRGFNIGRAFLGYNYKFTPTWQAQLVLDGASYQSPISGTDANTVNMYVRNAFVNWKDNGLNVSFGLLGLLEYNLQETYWGHRYVEKSYQDLNNMGPSVDLGITAEYAFNPIFSVDVSFTNGQGIRKIQKSTSARYALGITARPIKGLILRAYGDVYNESEDLRDKLPEGVTGVNYKNKYITALFVGYQNKKVSLGAEYNHLYNLGFIEKKDYHGFSFYSSMKLGSKYGIYGRYDLTESTQADNYPGDWNKLDGQLVILGFEFQPAKQLKISPNIRNVNPTRGKSEQYFAISVDFSI</sequence>
<dbReference type="AlphaFoldDB" id="A0A2V3PMR5"/>
<feature type="chain" id="PRO_5016005298" description="OmpL-like beta-barrel porin-2" evidence="1">
    <location>
        <begin position="20"/>
        <end position="349"/>
    </location>
</feature>
<reference evidence="2 3" key="1">
    <citation type="submission" date="2018-03" db="EMBL/GenBank/DDBJ databases">
        <title>Genomic Encyclopedia of Archaeal and Bacterial Type Strains, Phase II (KMG-II): from individual species to whole genera.</title>
        <authorList>
            <person name="Goeker M."/>
        </authorList>
    </citation>
    <scope>NUCLEOTIDE SEQUENCE [LARGE SCALE GENOMIC DNA]</scope>
    <source>
        <strain evidence="2 3">DSM 100214</strain>
    </source>
</reference>
<accession>A0A2V3PMR5</accession>
<protein>
    <recommendedName>
        <fullName evidence="4">OmpL-like beta-barrel porin-2</fullName>
    </recommendedName>
</protein>
<evidence type="ECO:0000313" key="2">
    <source>
        <dbReference type="EMBL" id="PXV62062.1"/>
    </source>
</evidence>
<dbReference type="RefSeq" id="WP_110311611.1">
    <property type="nucleotide sequence ID" value="NZ_QICL01000022.1"/>
</dbReference>
<evidence type="ECO:0000256" key="1">
    <source>
        <dbReference type="SAM" id="SignalP"/>
    </source>
</evidence>
<dbReference type="EMBL" id="QICL01000022">
    <property type="protein sequence ID" value="PXV62062.1"/>
    <property type="molecule type" value="Genomic_DNA"/>
</dbReference>
<name>A0A2V3PMR5_9BACT</name>
<keyword evidence="1" id="KW-0732">Signal</keyword>
<keyword evidence="3" id="KW-1185">Reference proteome</keyword>
<proteinExistence type="predicted"/>
<dbReference type="SUPFAM" id="SSF56935">
    <property type="entry name" value="Porins"/>
    <property type="match status" value="1"/>
</dbReference>
<feature type="signal peptide" evidence="1">
    <location>
        <begin position="1"/>
        <end position="19"/>
    </location>
</feature>
<organism evidence="2 3">
    <name type="scientific">Dysgonomonas alginatilytica</name>
    <dbReference type="NCBI Taxonomy" id="1605892"/>
    <lineage>
        <taxon>Bacteria</taxon>
        <taxon>Pseudomonadati</taxon>
        <taxon>Bacteroidota</taxon>
        <taxon>Bacteroidia</taxon>
        <taxon>Bacteroidales</taxon>
        <taxon>Dysgonomonadaceae</taxon>
        <taxon>Dysgonomonas</taxon>
    </lineage>
</organism>
<evidence type="ECO:0008006" key="4">
    <source>
        <dbReference type="Google" id="ProtNLM"/>
    </source>
</evidence>
<gene>
    <name evidence="2" type="ORF">CLV62_12215</name>
</gene>
<dbReference type="Proteomes" id="UP000247973">
    <property type="component" value="Unassembled WGS sequence"/>
</dbReference>
<dbReference type="OrthoDB" id="1116797at2"/>
<evidence type="ECO:0000313" key="3">
    <source>
        <dbReference type="Proteomes" id="UP000247973"/>
    </source>
</evidence>